<gene>
    <name evidence="6" type="primary">sigI</name>
    <name evidence="8" type="ORF">SAMN02745123_02825</name>
</gene>
<keyword evidence="9" id="KW-1185">Reference proteome</keyword>
<evidence type="ECO:0000313" key="9">
    <source>
        <dbReference type="Proteomes" id="UP000183997"/>
    </source>
</evidence>
<evidence type="ECO:0000256" key="5">
    <source>
        <dbReference type="ARBA" id="ARBA00023163"/>
    </source>
</evidence>
<dbReference type="NCBIfam" id="TIGR02895">
    <property type="entry name" value="spore_sigI"/>
    <property type="match status" value="1"/>
</dbReference>
<comment type="subcellular location">
    <subcellularLocation>
        <location evidence="6">Cytoplasm</location>
    </subcellularLocation>
</comment>
<comment type="similarity">
    <text evidence="6">Belongs to the sigma-70 factor family. SigI subfamily.</text>
</comment>
<dbReference type="HAMAP" id="MF_02064">
    <property type="entry name" value="Sigma70_SigI"/>
    <property type="match status" value="1"/>
</dbReference>
<organism evidence="8 9">
    <name type="scientific">Desulforamulus aeronauticus DSM 10349</name>
    <dbReference type="NCBI Taxonomy" id="1121421"/>
    <lineage>
        <taxon>Bacteria</taxon>
        <taxon>Bacillati</taxon>
        <taxon>Bacillota</taxon>
        <taxon>Clostridia</taxon>
        <taxon>Eubacteriales</taxon>
        <taxon>Peptococcaceae</taxon>
        <taxon>Desulforamulus</taxon>
    </lineage>
</organism>
<keyword evidence="2 6" id="KW-0805">Transcription regulation</keyword>
<feature type="short sequence motif" description="Polymerase core binding" evidence="6">
    <location>
        <begin position="50"/>
        <end position="63"/>
    </location>
</feature>
<accession>A0A1M6UMT2</accession>
<dbReference type="AlphaFoldDB" id="A0A1M6UMT2"/>
<proteinExistence type="inferred from homology"/>
<keyword evidence="4 6" id="KW-0238">DNA-binding</keyword>
<feature type="domain" description="RNA polymerase sigma-70 region 2" evidence="7">
    <location>
        <begin position="25"/>
        <end position="93"/>
    </location>
</feature>
<evidence type="ECO:0000256" key="4">
    <source>
        <dbReference type="ARBA" id="ARBA00023125"/>
    </source>
</evidence>
<keyword evidence="5 6" id="KW-0804">Transcription</keyword>
<feature type="DNA-binding region" description="H-T-H motif" evidence="6">
    <location>
        <begin position="193"/>
        <end position="212"/>
    </location>
</feature>
<dbReference type="Gene3D" id="1.10.1740.10">
    <property type="match status" value="1"/>
</dbReference>
<keyword evidence="1 6" id="KW-0963">Cytoplasm</keyword>
<keyword evidence="3 6" id="KW-0731">Sigma factor</keyword>
<dbReference type="SUPFAM" id="SSF88946">
    <property type="entry name" value="Sigma2 domain of RNA polymerase sigma factors"/>
    <property type="match status" value="1"/>
</dbReference>
<comment type="activity regulation">
    <text evidence="6">Negatively regulated by the anti-sigma-I factor RsgI.</text>
</comment>
<evidence type="ECO:0000259" key="7">
    <source>
        <dbReference type="Pfam" id="PF04542"/>
    </source>
</evidence>
<reference evidence="9" key="1">
    <citation type="submission" date="2016-11" db="EMBL/GenBank/DDBJ databases">
        <authorList>
            <person name="Varghese N."/>
            <person name="Submissions S."/>
        </authorList>
    </citation>
    <scope>NUCLEOTIDE SEQUENCE [LARGE SCALE GENOMIC DNA]</scope>
    <source>
        <strain evidence="9">DSM 10349</strain>
    </source>
</reference>
<protein>
    <recommendedName>
        <fullName evidence="6">RNA polymerase sigma factor SigI</fullName>
    </recommendedName>
</protein>
<name>A0A1M6UMT2_9FIRM</name>
<sequence length="242" mass="28282">MFQFTLKRLLQKAKDGEARAREELIVKHRDYIARVSSRICKRFLNWENDDELSIALLAFNEAINSYDFNQNASFSSFAYTVMQRRLTDYFRRNPAKYELLLAASPDQAENNMLLLLEQQSHNSYQEGLQQERMAATIELFQQHLSKYSITLEDLVQCSPKHRDSREKLFQVAMTILHNEDLLGCLRNTRKLPAKELIDITGLSTRVLEKGRKYIIATVLLFTEPDLLALQRFTKPFSPETER</sequence>
<comment type="subunit">
    <text evidence="6">Interacts with RsgI.</text>
</comment>
<dbReference type="OrthoDB" id="3190733at2"/>
<evidence type="ECO:0000256" key="3">
    <source>
        <dbReference type="ARBA" id="ARBA00023082"/>
    </source>
</evidence>
<dbReference type="GO" id="GO:0016987">
    <property type="term" value="F:sigma factor activity"/>
    <property type="evidence" value="ECO:0007669"/>
    <property type="project" value="UniProtKB-UniRule"/>
</dbReference>
<dbReference type="NCBIfam" id="NF006175">
    <property type="entry name" value="PRK08311.2-3"/>
    <property type="match status" value="1"/>
</dbReference>
<dbReference type="PIRSF" id="PIRSF038953">
    <property type="entry name" value="SigI"/>
    <property type="match status" value="1"/>
</dbReference>
<dbReference type="InterPro" id="IPR007627">
    <property type="entry name" value="RNA_pol_sigma70_r2"/>
</dbReference>
<evidence type="ECO:0000256" key="6">
    <source>
        <dbReference type="HAMAP-Rule" id="MF_02064"/>
    </source>
</evidence>
<dbReference type="GO" id="GO:0005737">
    <property type="term" value="C:cytoplasm"/>
    <property type="evidence" value="ECO:0007669"/>
    <property type="project" value="UniProtKB-SubCell"/>
</dbReference>
<dbReference type="Proteomes" id="UP000183997">
    <property type="component" value="Unassembled WGS sequence"/>
</dbReference>
<dbReference type="GO" id="GO:0006352">
    <property type="term" value="P:DNA-templated transcription initiation"/>
    <property type="evidence" value="ECO:0007669"/>
    <property type="project" value="UniProtKB-UniRule"/>
</dbReference>
<dbReference type="EMBL" id="FRAR01000021">
    <property type="protein sequence ID" value="SHK70478.1"/>
    <property type="molecule type" value="Genomic_DNA"/>
</dbReference>
<dbReference type="InterPro" id="IPR014244">
    <property type="entry name" value="RNA_pol_sigma-I"/>
</dbReference>
<dbReference type="STRING" id="1121421.SAMN02745123_02825"/>
<dbReference type="InterPro" id="IPR013325">
    <property type="entry name" value="RNA_pol_sigma_r2"/>
</dbReference>
<dbReference type="RefSeq" id="WP_072915564.1">
    <property type="nucleotide sequence ID" value="NZ_FRAR01000021.1"/>
</dbReference>
<dbReference type="Pfam" id="PF04542">
    <property type="entry name" value="Sigma70_r2"/>
    <property type="match status" value="1"/>
</dbReference>
<evidence type="ECO:0000256" key="2">
    <source>
        <dbReference type="ARBA" id="ARBA00023015"/>
    </source>
</evidence>
<dbReference type="GO" id="GO:0003677">
    <property type="term" value="F:DNA binding"/>
    <property type="evidence" value="ECO:0007669"/>
    <property type="project" value="UniProtKB-UniRule"/>
</dbReference>
<evidence type="ECO:0000313" key="8">
    <source>
        <dbReference type="EMBL" id="SHK70478.1"/>
    </source>
</evidence>
<keyword evidence="6" id="KW-0346">Stress response</keyword>
<comment type="function">
    <text evidence="6">Sigma factors are initiation factors that promote the attachment of RNA polymerase to specific initiation sites and are then released.</text>
</comment>
<evidence type="ECO:0000256" key="1">
    <source>
        <dbReference type="ARBA" id="ARBA00022490"/>
    </source>
</evidence>